<name>A0A518K5Y5_9BACT</name>
<dbReference type="PROSITE" id="PS00409">
    <property type="entry name" value="PROKAR_NTER_METHYL"/>
    <property type="match status" value="1"/>
</dbReference>
<dbReference type="Pfam" id="PF07963">
    <property type="entry name" value="N_methyl"/>
    <property type="match status" value="1"/>
</dbReference>
<protein>
    <submittedName>
        <fullName evidence="3">Putative major pilin subunit</fullName>
    </submittedName>
</protein>
<dbReference type="NCBIfam" id="TIGR04294">
    <property type="entry name" value="pre_pil_HX9DG"/>
    <property type="match status" value="1"/>
</dbReference>
<dbReference type="AlphaFoldDB" id="A0A518K5Y5"/>
<evidence type="ECO:0000313" key="4">
    <source>
        <dbReference type="Proteomes" id="UP000316426"/>
    </source>
</evidence>
<dbReference type="PANTHER" id="PTHR30093">
    <property type="entry name" value="GENERAL SECRETION PATHWAY PROTEIN G"/>
    <property type="match status" value="1"/>
</dbReference>
<dbReference type="Proteomes" id="UP000316426">
    <property type="component" value="Chromosome"/>
</dbReference>
<reference evidence="3 4" key="1">
    <citation type="submission" date="2019-02" db="EMBL/GenBank/DDBJ databases">
        <title>Deep-cultivation of Planctomycetes and their phenomic and genomic characterization uncovers novel biology.</title>
        <authorList>
            <person name="Wiegand S."/>
            <person name="Jogler M."/>
            <person name="Boedeker C."/>
            <person name="Pinto D."/>
            <person name="Vollmers J."/>
            <person name="Rivas-Marin E."/>
            <person name="Kohn T."/>
            <person name="Peeters S.H."/>
            <person name="Heuer A."/>
            <person name="Rast P."/>
            <person name="Oberbeckmann S."/>
            <person name="Bunk B."/>
            <person name="Jeske O."/>
            <person name="Meyerdierks A."/>
            <person name="Storesund J.E."/>
            <person name="Kallscheuer N."/>
            <person name="Luecker S."/>
            <person name="Lage O.M."/>
            <person name="Pohl T."/>
            <person name="Merkel B.J."/>
            <person name="Hornburger P."/>
            <person name="Mueller R.-W."/>
            <person name="Bruemmer F."/>
            <person name="Labrenz M."/>
            <person name="Spormann A.M."/>
            <person name="Op den Camp H."/>
            <person name="Overmann J."/>
            <person name="Amann R."/>
            <person name="Jetten M.S.M."/>
            <person name="Mascher T."/>
            <person name="Medema M.H."/>
            <person name="Devos D.P."/>
            <person name="Kaster A.-K."/>
            <person name="Ovreas L."/>
            <person name="Rohde M."/>
            <person name="Galperin M.Y."/>
            <person name="Jogler C."/>
        </authorList>
    </citation>
    <scope>NUCLEOTIDE SEQUENCE [LARGE SCALE GENOMIC DNA]</scope>
    <source>
        <strain evidence="3 4">Spa11</strain>
    </source>
</reference>
<evidence type="ECO:0000313" key="3">
    <source>
        <dbReference type="EMBL" id="QDV73208.1"/>
    </source>
</evidence>
<dbReference type="InterPro" id="IPR045584">
    <property type="entry name" value="Pilin-like"/>
</dbReference>
<dbReference type="Gene3D" id="3.30.700.10">
    <property type="entry name" value="Glycoprotein, Type 4 Pilin"/>
    <property type="match status" value="1"/>
</dbReference>
<dbReference type="KEGG" id="bmei:Spa11_14040"/>
<sequence length="348" mass="36884">MPTCQRTGRLALTRSTPLETPSNRHGFTLVELLVVIAIIGMLVALLLPAVQAARESARRTQCVNRLRQFGIALVSCHDATRALPEAPTATPSAAGLDFGPSNHVLLMPYLEEQSLRDLYDTTRTWHNQTPAVARTSVPLFLCPSSPGETVHLFPLLGPGGLNFPSGDAYAVNHFVYNKGASDAWCLSGAVRPELRGPFELNRSTRFRDVTDGASHTFAMGEAATSLPLCHGAGCTEAASADQVAVQVWMSGEPGYDVLVTQGFMVGSAYGSTAEPLGKTPVTDTSISLAGLGDCRSSQDGGPHSTSNFRSSHPAGVHFLWLDGSARLVATDTDIDAYRAASTMQGGET</sequence>
<gene>
    <name evidence="3" type="ORF">Spa11_14040</name>
</gene>
<organism evidence="3 4">
    <name type="scientific">Botrimarina mediterranea</name>
    <dbReference type="NCBI Taxonomy" id="2528022"/>
    <lineage>
        <taxon>Bacteria</taxon>
        <taxon>Pseudomonadati</taxon>
        <taxon>Planctomycetota</taxon>
        <taxon>Planctomycetia</taxon>
        <taxon>Pirellulales</taxon>
        <taxon>Lacipirellulaceae</taxon>
        <taxon>Botrimarina</taxon>
    </lineage>
</organism>
<keyword evidence="1" id="KW-1133">Transmembrane helix</keyword>
<dbReference type="Pfam" id="PF07596">
    <property type="entry name" value="SBP_bac_10"/>
    <property type="match status" value="1"/>
</dbReference>
<dbReference type="InterPro" id="IPR027558">
    <property type="entry name" value="Pre_pil_HX9DG_C"/>
</dbReference>
<proteinExistence type="predicted"/>
<keyword evidence="4" id="KW-1185">Reference proteome</keyword>
<dbReference type="InterPro" id="IPR011453">
    <property type="entry name" value="DUF1559"/>
</dbReference>
<feature type="domain" description="DUF1559" evidence="2">
    <location>
        <begin position="51"/>
        <end position="333"/>
    </location>
</feature>
<feature type="transmembrane region" description="Helical" evidence="1">
    <location>
        <begin position="27"/>
        <end position="50"/>
    </location>
</feature>
<evidence type="ECO:0000259" key="2">
    <source>
        <dbReference type="Pfam" id="PF07596"/>
    </source>
</evidence>
<evidence type="ECO:0000256" key="1">
    <source>
        <dbReference type="SAM" id="Phobius"/>
    </source>
</evidence>
<dbReference type="InterPro" id="IPR012902">
    <property type="entry name" value="N_methyl_site"/>
</dbReference>
<dbReference type="SUPFAM" id="SSF54523">
    <property type="entry name" value="Pili subunits"/>
    <property type="match status" value="1"/>
</dbReference>
<dbReference type="PANTHER" id="PTHR30093:SF2">
    <property type="entry name" value="TYPE II SECRETION SYSTEM PROTEIN H"/>
    <property type="match status" value="1"/>
</dbReference>
<keyword evidence="1" id="KW-0472">Membrane</keyword>
<dbReference type="EMBL" id="CP036349">
    <property type="protein sequence ID" value="QDV73208.1"/>
    <property type="molecule type" value="Genomic_DNA"/>
</dbReference>
<keyword evidence="1" id="KW-0812">Transmembrane</keyword>
<accession>A0A518K5Y5</accession>
<dbReference type="NCBIfam" id="TIGR02532">
    <property type="entry name" value="IV_pilin_GFxxxE"/>
    <property type="match status" value="1"/>
</dbReference>